<keyword evidence="2" id="KW-1185">Reference proteome</keyword>
<proteinExistence type="predicted"/>
<evidence type="ECO:0000313" key="1">
    <source>
        <dbReference type="EMBL" id="OAT46260.1"/>
    </source>
</evidence>
<sequence>MWREARLAFSDSLAAVNCSIIPAHPWVYGLGQQTENGAYLSPANAVAYLAEKAAGIGGASDVVILMVASQSHDSFMNSLSQLVDVFPAPAFTQVKRLAQSAAQLASEKMQIPAGLNGGLPVAMPLSVPTNRAALAAAAVKKAQEDAALPVDMDALQKQLDDFAQLRTGLMQEIAIGLDDLKTKSARAWVFTASGDLATSLLALVKDIPLPSAVHTAAMMLVGDNLDGIKGMIHDLDYNAGA</sequence>
<protein>
    <submittedName>
        <fullName evidence="1">Uncharacterized protein</fullName>
    </submittedName>
</protein>
<gene>
    <name evidence="1" type="ORF">M989_04232</name>
</gene>
<name>A0A1B7JE82_9ENTR</name>
<reference evidence="1 2" key="1">
    <citation type="submission" date="2016-04" db="EMBL/GenBank/DDBJ databases">
        <title>ATOL: Assembling a taxonomically balanced genome-scale reconstruction of the evolutionary history of the Enterobacteriaceae.</title>
        <authorList>
            <person name="Plunkett G.III."/>
            <person name="Neeno-Eckwall E.C."/>
            <person name="Glasner J.D."/>
            <person name="Perna N.T."/>
        </authorList>
    </citation>
    <scope>NUCLEOTIDE SEQUENCE [LARGE SCALE GENOMIC DNA]</scope>
    <source>
        <strain evidence="1 2">ATCC 51603</strain>
    </source>
</reference>
<evidence type="ECO:0000313" key="2">
    <source>
        <dbReference type="Proteomes" id="UP000078386"/>
    </source>
</evidence>
<dbReference type="PATRIC" id="fig|1354264.4.peg.4378"/>
<comment type="caution">
    <text evidence="1">The sequence shown here is derived from an EMBL/GenBank/DDBJ whole genome shotgun (WGS) entry which is preliminary data.</text>
</comment>
<dbReference type="EMBL" id="LXEU01000085">
    <property type="protein sequence ID" value="OAT46260.1"/>
    <property type="molecule type" value="Genomic_DNA"/>
</dbReference>
<organism evidence="1 2">
    <name type="scientific">Kluyvera georgiana ATCC 51603</name>
    <dbReference type="NCBI Taxonomy" id="1354264"/>
    <lineage>
        <taxon>Bacteria</taxon>
        <taxon>Pseudomonadati</taxon>
        <taxon>Pseudomonadota</taxon>
        <taxon>Gammaproteobacteria</taxon>
        <taxon>Enterobacterales</taxon>
        <taxon>Enterobacteriaceae</taxon>
        <taxon>Kluyvera</taxon>
    </lineage>
</organism>
<dbReference type="Proteomes" id="UP000078386">
    <property type="component" value="Unassembled WGS sequence"/>
</dbReference>
<accession>A0A1B7JE82</accession>
<dbReference type="AlphaFoldDB" id="A0A1B7JE82"/>
<dbReference type="RefSeq" id="WP_064548631.1">
    <property type="nucleotide sequence ID" value="NZ_LXEU01000085.1"/>
</dbReference>